<accession>A0A2I0R2V4</accession>
<feature type="domain" description="Thioredoxin" evidence="1">
    <location>
        <begin position="24"/>
        <end position="188"/>
    </location>
</feature>
<dbReference type="AlphaFoldDB" id="A0A2I0R2V4"/>
<proteinExistence type="predicted"/>
<dbReference type="InterPro" id="IPR036249">
    <property type="entry name" value="Thioredoxin-like_sf"/>
</dbReference>
<dbReference type="InterPro" id="IPR000866">
    <property type="entry name" value="AhpC/TSA"/>
</dbReference>
<evidence type="ECO:0000313" key="2">
    <source>
        <dbReference type="EMBL" id="PKR80904.1"/>
    </source>
</evidence>
<dbReference type="PROSITE" id="PS51352">
    <property type="entry name" value="THIOREDOXIN_2"/>
    <property type="match status" value="1"/>
</dbReference>
<gene>
    <name evidence="2" type="ORF">CW751_06965</name>
</gene>
<name>A0A2I0R2V4_9FLAO</name>
<dbReference type="GO" id="GO:0016491">
    <property type="term" value="F:oxidoreductase activity"/>
    <property type="evidence" value="ECO:0007669"/>
    <property type="project" value="InterPro"/>
</dbReference>
<dbReference type="InterPro" id="IPR050553">
    <property type="entry name" value="Thioredoxin_ResA/DsbE_sf"/>
</dbReference>
<dbReference type="RefSeq" id="WP_101334286.1">
    <property type="nucleotide sequence ID" value="NZ_PJNI01000007.1"/>
</dbReference>
<dbReference type="OrthoDB" id="9815205at2"/>
<organism evidence="2 3">
    <name type="scientific">Brumimicrobium salinarum</name>
    <dbReference type="NCBI Taxonomy" id="2058658"/>
    <lineage>
        <taxon>Bacteria</taxon>
        <taxon>Pseudomonadati</taxon>
        <taxon>Bacteroidota</taxon>
        <taxon>Flavobacteriia</taxon>
        <taxon>Flavobacteriales</taxon>
        <taxon>Crocinitomicaceae</taxon>
        <taxon>Brumimicrobium</taxon>
    </lineage>
</organism>
<evidence type="ECO:0000259" key="1">
    <source>
        <dbReference type="PROSITE" id="PS51352"/>
    </source>
</evidence>
<dbReference type="PANTHER" id="PTHR42852:SF13">
    <property type="entry name" value="PROTEIN DIPZ"/>
    <property type="match status" value="1"/>
</dbReference>
<keyword evidence="3" id="KW-1185">Reference proteome</keyword>
<reference evidence="2 3" key="1">
    <citation type="submission" date="2017-12" db="EMBL/GenBank/DDBJ databases">
        <title>The draft genome sequence of Brumimicrobium saltpan LHR20.</title>
        <authorList>
            <person name="Do Z.-J."/>
            <person name="Luo H.-R."/>
        </authorList>
    </citation>
    <scope>NUCLEOTIDE SEQUENCE [LARGE SCALE GENOMIC DNA]</scope>
    <source>
        <strain evidence="2 3">LHR20</strain>
    </source>
</reference>
<dbReference type="PANTHER" id="PTHR42852">
    <property type="entry name" value="THIOL:DISULFIDE INTERCHANGE PROTEIN DSBE"/>
    <property type="match status" value="1"/>
</dbReference>
<sequence length="193" mass="22077">MNFKAWVRKRKWDILFAIFIGLMLIPSVRMPVMAFVQRVFAGSPSTLAVKDQKEISSSDWVLIDLEGNQTNLSAASGKVTIVNSWATWCPPCVAEMPSLQKLYDKYQNQVAFYFVSNESPETLKRFLKSKNYNLPVYMPASNYPKEFDSNSLPTTYVLDQNGTIIMEEVGAHNWFSDSFQEKIEQLLVSPQKE</sequence>
<dbReference type="SUPFAM" id="SSF52833">
    <property type="entry name" value="Thioredoxin-like"/>
    <property type="match status" value="1"/>
</dbReference>
<dbReference type="CDD" id="cd02966">
    <property type="entry name" value="TlpA_like_family"/>
    <property type="match status" value="1"/>
</dbReference>
<dbReference type="InterPro" id="IPR013766">
    <property type="entry name" value="Thioredoxin_domain"/>
</dbReference>
<dbReference type="EMBL" id="PJNI01000007">
    <property type="protein sequence ID" value="PKR80904.1"/>
    <property type="molecule type" value="Genomic_DNA"/>
</dbReference>
<dbReference type="GO" id="GO:0016209">
    <property type="term" value="F:antioxidant activity"/>
    <property type="evidence" value="ECO:0007669"/>
    <property type="project" value="InterPro"/>
</dbReference>
<evidence type="ECO:0000313" key="3">
    <source>
        <dbReference type="Proteomes" id="UP000236654"/>
    </source>
</evidence>
<protein>
    <submittedName>
        <fullName evidence="2">Thiol-disulfide oxidoreductase</fullName>
    </submittedName>
</protein>
<comment type="caution">
    <text evidence="2">The sequence shown here is derived from an EMBL/GenBank/DDBJ whole genome shotgun (WGS) entry which is preliminary data.</text>
</comment>
<dbReference type="Proteomes" id="UP000236654">
    <property type="component" value="Unassembled WGS sequence"/>
</dbReference>
<dbReference type="Gene3D" id="3.40.30.10">
    <property type="entry name" value="Glutaredoxin"/>
    <property type="match status" value="1"/>
</dbReference>
<dbReference type="Pfam" id="PF00578">
    <property type="entry name" value="AhpC-TSA"/>
    <property type="match status" value="1"/>
</dbReference>